<evidence type="ECO:0000313" key="4">
    <source>
        <dbReference type="Proteomes" id="UP000079169"/>
    </source>
</evidence>
<sequence>MTLDMERAIRSVMTKNQNVVFAPLSIVGALALVLLGSDGQTKDELTHFMGVATGRSLSNKTDTIHKSLGAYFAALRPKPGSPVVADVRVANGIFYEDRYMIKKQYAQLAEELYQSEIFRLDFGNPASARFVNK</sequence>
<dbReference type="PANTHER" id="PTHR11461">
    <property type="entry name" value="SERINE PROTEASE INHIBITOR, SERPIN"/>
    <property type="match status" value="1"/>
</dbReference>
<keyword evidence="2" id="KW-0722">Serine protease inhibitor</keyword>
<dbReference type="Proteomes" id="UP000079169">
    <property type="component" value="Unplaced"/>
</dbReference>
<keyword evidence="1" id="KW-0646">Protease inhibitor</keyword>
<dbReference type="RefSeq" id="XP_026677957.1">
    <property type="nucleotide sequence ID" value="XM_026822156.1"/>
</dbReference>
<evidence type="ECO:0000313" key="6">
    <source>
        <dbReference type="RefSeq" id="XP_026677957.1"/>
    </source>
</evidence>
<feature type="domain" description="Serpin" evidence="3">
    <location>
        <begin position="14"/>
        <end position="129"/>
    </location>
</feature>
<dbReference type="PANTHER" id="PTHR11461:SF342">
    <property type="entry name" value="SERINE PROTEASE INHIBITOR 28DC"/>
    <property type="match status" value="1"/>
</dbReference>
<dbReference type="Pfam" id="PF00079">
    <property type="entry name" value="Serpin"/>
    <property type="match status" value="1"/>
</dbReference>
<organism evidence="4 6">
    <name type="scientific">Diaphorina citri</name>
    <name type="common">Asian citrus psyllid</name>
    <dbReference type="NCBI Taxonomy" id="121845"/>
    <lineage>
        <taxon>Eukaryota</taxon>
        <taxon>Metazoa</taxon>
        <taxon>Ecdysozoa</taxon>
        <taxon>Arthropoda</taxon>
        <taxon>Hexapoda</taxon>
        <taxon>Insecta</taxon>
        <taxon>Pterygota</taxon>
        <taxon>Neoptera</taxon>
        <taxon>Paraneoptera</taxon>
        <taxon>Hemiptera</taxon>
        <taxon>Sternorrhyncha</taxon>
        <taxon>Psylloidea</taxon>
        <taxon>Psyllidae</taxon>
        <taxon>Diaphorininae</taxon>
        <taxon>Diaphorina</taxon>
    </lineage>
</organism>
<name>A0A3Q0INY8_DIACI</name>
<keyword evidence="4" id="KW-1185">Reference proteome</keyword>
<dbReference type="KEGG" id="dci:103507231"/>
<dbReference type="InterPro" id="IPR036186">
    <property type="entry name" value="Serpin_sf"/>
</dbReference>
<protein>
    <submittedName>
        <fullName evidence="5">Serpin B7-like isoform X1</fullName>
    </submittedName>
    <submittedName>
        <fullName evidence="6">Serpin B7-like isoform X2</fullName>
    </submittedName>
</protein>
<dbReference type="InterPro" id="IPR023796">
    <property type="entry name" value="Serpin_dom"/>
</dbReference>
<dbReference type="Gene3D" id="3.30.497.10">
    <property type="entry name" value="Antithrombin, subunit I, domain 2"/>
    <property type="match status" value="1"/>
</dbReference>
<dbReference type="GeneID" id="103507231"/>
<evidence type="ECO:0000256" key="1">
    <source>
        <dbReference type="ARBA" id="ARBA00022690"/>
    </source>
</evidence>
<dbReference type="PaxDb" id="121845-A0A3Q0INY8"/>
<evidence type="ECO:0000313" key="5">
    <source>
        <dbReference type="RefSeq" id="XP_026677956.1"/>
    </source>
</evidence>
<proteinExistence type="predicted"/>
<dbReference type="SUPFAM" id="SSF56574">
    <property type="entry name" value="Serpins"/>
    <property type="match status" value="1"/>
</dbReference>
<dbReference type="InterPro" id="IPR000215">
    <property type="entry name" value="Serpin_fam"/>
</dbReference>
<gene>
    <name evidence="5 6" type="primary">LOC103507231</name>
</gene>
<dbReference type="AlphaFoldDB" id="A0A3Q0INY8"/>
<evidence type="ECO:0000259" key="3">
    <source>
        <dbReference type="Pfam" id="PF00079"/>
    </source>
</evidence>
<dbReference type="InterPro" id="IPR042178">
    <property type="entry name" value="Serpin_sf_1"/>
</dbReference>
<accession>A0A3Q0INY8</accession>
<dbReference type="GO" id="GO:0005615">
    <property type="term" value="C:extracellular space"/>
    <property type="evidence" value="ECO:0007669"/>
    <property type="project" value="InterPro"/>
</dbReference>
<evidence type="ECO:0000256" key="2">
    <source>
        <dbReference type="ARBA" id="ARBA00022900"/>
    </source>
</evidence>
<dbReference type="RefSeq" id="XP_026677956.1">
    <property type="nucleotide sequence ID" value="XM_026822155.1"/>
</dbReference>
<reference evidence="5 6" key="1">
    <citation type="submission" date="2025-04" db="UniProtKB">
        <authorList>
            <consortium name="RefSeq"/>
        </authorList>
    </citation>
    <scope>IDENTIFICATION</scope>
</reference>
<dbReference type="STRING" id="121845.A0A3Q0INY8"/>
<dbReference type="GO" id="GO:0004867">
    <property type="term" value="F:serine-type endopeptidase inhibitor activity"/>
    <property type="evidence" value="ECO:0007669"/>
    <property type="project" value="UniProtKB-KW"/>
</dbReference>